<evidence type="ECO:0008006" key="4">
    <source>
        <dbReference type="Google" id="ProtNLM"/>
    </source>
</evidence>
<name>A0A3A0VYC7_STAGA</name>
<sequence>MKKKIVAVISATCLLAGCGSQNLGPLEEKTTKLRDDNHKLKSNIQELKQNISKENQKITSLNKDKKNMKQAKENKKKATNLKASSTYYKSVAKRIDEYNQIDADVTKNKGNKDIESKLTDINNQLDSAYSDYTTQVDKERMSDSDKAKDKDIKRLNKDLSKAITEIKDGYTTKDKKKIEKGQKLLSSVTITSN</sequence>
<gene>
    <name evidence="2" type="ORF">BUZ14_09380</name>
</gene>
<dbReference type="RefSeq" id="WP_119485641.1">
    <property type="nucleotide sequence ID" value="NZ_QYJN01000004.1"/>
</dbReference>
<protein>
    <recommendedName>
        <fullName evidence="4">Lipoprotein</fullName>
    </recommendedName>
</protein>
<accession>A0A3A0VYC7</accession>
<dbReference type="OrthoDB" id="2414214at2"/>
<reference evidence="2 3" key="1">
    <citation type="journal article" date="2016" name="Front. Microbiol.">
        <title>Comprehensive Phylogenetic Analysis of Bovine Non-aureus Staphylococci Species Based on Whole-Genome Sequencing.</title>
        <authorList>
            <person name="Naushad S."/>
            <person name="Barkema H.W."/>
            <person name="Luby C."/>
            <person name="Condas L.A."/>
            <person name="Nobrega D.B."/>
            <person name="Carson D.A."/>
            <person name="De Buck J."/>
        </authorList>
    </citation>
    <scope>NUCLEOTIDE SEQUENCE [LARGE SCALE GENOMIC DNA]</scope>
    <source>
        <strain evidence="2 3">SNUC 4781</strain>
    </source>
</reference>
<evidence type="ECO:0000256" key="1">
    <source>
        <dbReference type="SAM" id="Coils"/>
    </source>
</evidence>
<dbReference type="Proteomes" id="UP000265541">
    <property type="component" value="Unassembled WGS sequence"/>
</dbReference>
<proteinExistence type="predicted"/>
<feature type="coiled-coil region" evidence="1">
    <location>
        <begin position="30"/>
        <end position="81"/>
    </location>
</feature>
<evidence type="ECO:0000313" key="2">
    <source>
        <dbReference type="EMBL" id="RIP34248.1"/>
    </source>
</evidence>
<comment type="caution">
    <text evidence="2">The sequence shown here is derived from an EMBL/GenBank/DDBJ whole genome shotgun (WGS) entry which is preliminary data.</text>
</comment>
<dbReference type="PROSITE" id="PS51257">
    <property type="entry name" value="PROKAR_LIPOPROTEIN"/>
    <property type="match status" value="1"/>
</dbReference>
<dbReference type="EMBL" id="QYJN01000004">
    <property type="protein sequence ID" value="RIP34248.1"/>
    <property type="molecule type" value="Genomic_DNA"/>
</dbReference>
<dbReference type="AlphaFoldDB" id="A0A3A0VYC7"/>
<organism evidence="2 3">
    <name type="scientific">Staphylococcus gallinarum</name>
    <dbReference type="NCBI Taxonomy" id="1293"/>
    <lineage>
        <taxon>Bacteria</taxon>
        <taxon>Bacillati</taxon>
        <taxon>Bacillota</taxon>
        <taxon>Bacilli</taxon>
        <taxon>Bacillales</taxon>
        <taxon>Staphylococcaceae</taxon>
        <taxon>Staphylococcus</taxon>
    </lineage>
</organism>
<keyword evidence="1" id="KW-0175">Coiled coil</keyword>
<evidence type="ECO:0000313" key="3">
    <source>
        <dbReference type="Proteomes" id="UP000265541"/>
    </source>
</evidence>